<keyword evidence="5 6" id="KW-0472">Membrane</keyword>
<dbReference type="Pfam" id="PF03706">
    <property type="entry name" value="LPG_synthase_TM"/>
    <property type="match status" value="1"/>
</dbReference>
<dbReference type="PANTHER" id="PTHR39087:SF2">
    <property type="entry name" value="UPF0104 MEMBRANE PROTEIN MJ1595"/>
    <property type="match status" value="1"/>
</dbReference>
<dbReference type="NCBIfam" id="TIGR00374">
    <property type="entry name" value="flippase-like domain"/>
    <property type="match status" value="1"/>
</dbReference>
<dbReference type="PANTHER" id="PTHR39087">
    <property type="entry name" value="UPF0104 MEMBRANE PROTEIN MJ1595"/>
    <property type="match status" value="1"/>
</dbReference>
<accession>A0A484HIB4</accession>
<feature type="transmembrane region" description="Helical" evidence="6">
    <location>
        <begin position="164"/>
        <end position="184"/>
    </location>
</feature>
<dbReference type="EMBL" id="CAACVI010000001">
    <property type="protein sequence ID" value="VEN72567.1"/>
    <property type="molecule type" value="Genomic_DNA"/>
</dbReference>
<evidence type="ECO:0000256" key="5">
    <source>
        <dbReference type="ARBA" id="ARBA00023136"/>
    </source>
</evidence>
<gene>
    <name evidence="7" type="ORF">EPICR_10066</name>
</gene>
<proteinExistence type="predicted"/>
<feature type="transmembrane region" description="Helical" evidence="6">
    <location>
        <begin position="272"/>
        <end position="292"/>
    </location>
</feature>
<evidence type="ECO:0008006" key="8">
    <source>
        <dbReference type="Google" id="ProtNLM"/>
    </source>
</evidence>
<name>A0A484HIB4_9BACT</name>
<protein>
    <recommendedName>
        <fullName evidence="8">Flippase-like domain-containing protein</fullName>
    </recommendedName>
</protein>
<keyword evidence="2" id="KW-1003">Cell membrane</keyword>
<organism evidence="7">
    <name type="scientific">uncultured Desulfobacteraceae bacterium</name>
    <dbReference type="NCBI Taxonomy" id="218296"/>
    <lineage>
        <taxon>Bacteria</taxon>
        <taxon>Pseudomonadati</taxon>
        <taxon>Thermodesulfobacteriota</taxon>
        <taxon>Desulfobacteria</taxon>
        <taxon>Desulfobacterales</taxon>
        <taxon>Desulfobacteraceae</taxon>
        <taxon>environmental samples</taxon>
    </lineage>
</organism>
<evidence type="ECO:0000256" key="3">
    <source>
        <dbReference type="ARBA" id="ARBA00022692"/>
    </source>
</evidence>
<dbReference type="GO" id="GO:0005886">
    <property type="term" value="C:plasma membrane"/>
    <property type="evidence" value="ECO:0007669"/>
    <property type="project" value="UniProtKB-SubCell"/>
</dbReference>
<feature type="transmembrane region" description="Helical" evidence="6">
    <location>
        <begin position="41"/>
        <end position="60"/>
    </location>
</feature>
<evidence type="ECO:0000256" key="1">
    <source>
        <dbReference type="ARBA" id="ARBA00004651"/>
    </source>
</evidence>
<feature type="transmembrane region" description="Helical" evidence="6">
    <location>
        <begin position="239"/>
        <end position="260"/>
    </location>
</feature>
<feature type="transmembrane region" description="Helical" evidence="6">
    <location>
        <begin position="124"/>
        <end position="141"/>
    </location>
</feature>
<comment type="subcellular location">
    <subcellularLocation>
        <location evidence="1">Cell membrane</location>
        <topology evidence="1">Multi-pass membrane protein</topology>
    </subcellularLocation>
</comment>
<keyword evidence="4 6" id="KW-1133">Transmembrane helix</keyword>
<dbReference type="AlphaFoldDB" id="A0A484HIB4"/>
<keyword evidence="3 6" id="KW-0812">Transmembrane</keyword>
<reference evidence="7" key="1">
    <citation type="submission" date="2019-01" db="EMBL/GenBank/DDBJ databases">
        <authorList>
            <consortium name="Genoscope - CEA"/>
            <person name="William W."/>
        </authorList>
    </citation>
    <scope>NUCLEOTIDE SEQUENCE</scope>
    <source>
        <strain evidence="7">CR-1</strain>
    </source>
</reference>
<dbReference type="InterPro" id="IPR022791">
    <property type="entry name" value="L-PG_synthase/AglD"/>
</dbReference>
<evidence type="ECO:0000313" key="7">
    <source>
        <dbReference type="EMBL" id="VEN72567.1"/>
    </source>
</evidence>
<sequence>MKTKIIVSLILGAAVSAGAFFLAFQNVPFDDLFAYMGAIDYIWIAPSIFFLAAAFVMRVVRWRAILESARPLGFWRAFHPTMIAFGLNCLLPARMGEAARPLILLKNEKIPLSTTVASVALERLFDMGFLCLSLALLFFAVDMDPGLDIPFGPYHLTPDLLKDIAFGMMKLTALIFLGMALIIIRRTREMGEALIRFLKRPLDRVFPTLNKKRNRPGPGVLENLGAGFAMIRSFKKISICLAHTFGVWLFSALSFYVMSLGSPGIDLTFPEMAASLIIICFFIALPSVPGFWGIWEAGGVFALSLFGVSKTQAAGFTLANHAVQVFPVIAAGMISAAITGTGILKALASKKESENGPA</sequence>
<evidence type="ECO:0000256" key="6">
    <source>
        <dbReference type="SAM" id="Phobius"/>
    </source>
</evidence>
<evidence type="ECO:0000256" key="2">
    <source>
        <dbReference type="ARBA" id="ARBA00022475"/>
    </source>
</evidence>
<feature type="transmembrane region" description="Helical" evidence="6">
    <location>
        <begin position="325"/>
        <end position="344"/>
    </location>
</feature>
<evidence type="ECO:0000256" key="4">
    <source>
        <dbReference type="ARBA" id="ARBA00022989"/>
    </source>
</evidence>